<reference evidence="1" key="1">
    <citation type="submission" date="2020-05" db="EMBL/GenBank/DDBJ databases">
        <title>Large-scale comparative analyses of tick genomes elucidate their genetic diversity and vector capacities.</title>
        <authorList>
            <person name="Jia N."/>
            <person name="Wang J."/>
            <person name="Shi W."/>
            <person name="Du L."/>
            <person name="Sun Y."/>
            <person name="Zhan W."/>
            <person name="Jiang J."/>
            <person name="Wang Q."/>
            <person name="Zhang B."/>
            <person name="Ji P."/>
            <person name="Sakyi L.B."/>
            <person name="Cui X."/>
            <person name="Yuan T."/>
            <person name="Jiang B."/>
            <person name="Yang W."/>
            <person name="Lam T.T.-Y."/>
            <person name="Chang Q."/>
            <person name="Ding S."/>
            <person name="Wang X."/>
            <person name="Zhu J."/>
            <person name="Ruan X."/>
            <person name="Zhao L."/>
            <person name="Wei J."/>
            <person name="Que T."/>
            <person name="Du C."/>
            <person name="Cheng J."/>
            <person name="Dai P."/>
            <person name="Han X."/>
            <person name="Huang E."/>
            <person name="Gao Y."/>
            <person name="Liu J."/>
            <person name="Shao H."/>
            <person name="Ye R."/>
            <person name="Li L."/>
            <person name="Wei W."/>
            <person name="Wang X."/>
            <person name="Wang C."/>
            <person name="Yang T."/>
            <person name="Huo Q."/>
            <person name="Li W."/>
            <person name="Guo W."/>
            <person name="Chen H."/>
            <person name="Zhou L."/>
            <person name="Ni X."/>
            <person name="Tian J."/>
            <person name="Zhou Y."/>
            <person name="Sheng Y."/>
            <person name="Liu T."/>
            <person name="Pan Y."/>
            <person name="Xia L."/>
            <person name="Li J."/>
            <person name="Zhao F."/>
            <person name="Cao W."/>
        </authorList>
    </citation>
    <scope>NUCLEOTIDE SEQUENCE</scope>
    <source>
        <strain evidence="1">Hyas-2018</strain>
    </source>
</reference>
<dbReference type="Proteomes" id="UP000821845">
    <property type="component" value="Chromosome 1"/>
</dbReference>
<organism evidence="1 2">
    <name type="scientific">Hyalomma asiaticum</name>
    <name type="common">Tick</name>
    <dbReference type="NCBI Taxonomy" id="266040"/>
    <lineage>
        <taxon>Eukaryota</taxon>
        <taxon>Metazoa</taxon>
        <taxon>Ecdysozoa</taxon>
        <taxon>Arthropoda</taxon>
        <taxon>Chelicerata</taxon>
        <taxon>Arachnida</taxon>
        <taxon>Acari</taxon>
        <taxon>Parasitiformes</taxon>
        <taxon>Ixodida</taxon>
        <taxon>Ixodoidea</taxon>
        <taxon>Ixodidae</taxon>
        <taxon>Hyalomminae</taxon>
        <taxon>Hyalomma</taxon>
    </lineage>
</organism>
<accession>A0ACB7TEF2</accession>
<protein>
    <submittedName>
        <fullName evidence="1">Uncharacterized protein</fullName>
    </submittedName>
</protein>
<evidence type="ECO:0000313" key="1">
    <source>
        <dbReference type="EMBL" id="KAH6945338.1"/>
    </source>
</evidence>
<sequence>MSVIDVLEYIHSYDDIHADMKASVLLLCFNDDNENEVYLVDFGLAWRSTKNGRHKKCKEDLRKAHNVTVEFTDNSRRGNFEIQEYNLLQRHSCRLLWEDNLKVPEYVSQQKSSLMEDISLLISTCFPHWEIPCGITEFVQCAAPMKFEDTPDYKRLQRFLEKGIQAAGFNPDGRLPFTPPRTQRRNSFSPKKPVLHEIIPAEGSTGDSGVENAVRKPPPSNASRGGRMTPVWKSSRPSPATTKSASGLGDFVKLEPKRKPLKNKALSAVSASASSKESRRNGFCKVSNSIGLDNLSLAVLEVLQRKEAPSEQQQERSSTFGWKCAKALQYLAAWEPFPVTCGEVIRSLLCKHATVLWKPTIAMDIYW</sequence>
<proteinExistence type="predicted"/>
<comment type="caution">
    <text evidence="1">The sequence shown here is derived from an EMBL/GenBank/DDBJ whole genome shotgun (WGS) entry which is preliminary data.</text>
</comment>
<dbReference type="EMBL" id="CM023481">
    <property type="protein sequence ID" value="KAH6945338.1"/>
    <property type="molecule type" value="Genomic_DNA"/>
</dbReference>
<gene>
    <name evidence="1" type="ORF">HPB50_007902</name>
</gene>
<name>A0ACB7TEF2_HYAAI</name>
<evidence type="ECO:0000313" key="2">
    <source>
        <dbReference type="Proteomes" id="UP000821845"/>
    </source>
</evidence>
<keyword evidence="2" id="KW-1185">Reference proteome</keyword>